<dbReference type="PANTHER" id="PTHR21090:SF5">
    <property type="entry name" value="PENTAFUNCTIONAL AROM POLYPEPTIDE"/>
    <property type="match status" value="1"/>
</dbReference>
<dbReference type="EC" id="2.5.1.19" evidence="3"/>
<dbReference type="EMBL" id="JBHULC010000021">
    <property type="protein sequence ID" value="MFD2522792.1"/>
    <property type="molecule type" value="Genomic_DNA"/>
</dbReference>
<gene>
    <name evidence="10" type="ORF">ACFSR2_17970</name>
</gene>
<dbReference type="InterPro" id="IPR013792">
    <property type="entry name" value="RNA3'P_cycl/enolpyr_Trfase_a/b"/>
</dbReference>
<evidence type="ECO:0000259" key="9">
    <source>
        <dbReference type="Pfam" id="PF00275"/>
    </source>
</evidence>
<evidence type="ECO:0000256" key="6">
    <source>
        <dbReference type="ARBA" id="ARBA00023141"/>
    </source>
</evidence>
<dbReference type="InterPro" id="IPR006264">
    <property type="entry name" value="EPSP_synthase"/>
</dbReference>
<dbReference type="PROSITE" id="PS00885">
    <property type="entry name" value="EPSP_SYNTHASE_2"/>
    <property type="match status" value="1"/>
</dbReference>
<evidence type="ECO:0000256" key="2">
    <source>
        <dbReference type="ARBA" id="ARBA00009948"/>
    </source>
</evidence>
<dbReference type="PANTHER" id="PTHR21090">
    <property type="entry name" value="AROM/DEHYDROQUINATE SYNTHASE"/>
    <property type="match status" value="1"/>
</dbReference>
<keyword evidence="11" id="KW-1185">Reference proteome</keyword>
<protein>
    <recommendedName>
        <fullName evidence="3">3-phosphoshikimate 1-carboxyvinyltransferase</fullName>
        <ecNumber evidence="3">2.5.1.19</ecNumber>
    </recommendedName>
    <alternativeName>
        <fullName evidence="7">5-enolpyruvylshikimate-3-phosphate synthase</fullName>
    </alternativeName>
</protein>
<keyword evidence="6" id="KW-0057">Aromatic amino acid biosynthesis</keyword>
<keyword evidence="4" id="KW-0028">Amino-acid biosynthesis</keyword>
<comment type="similarity">
    <text evidence="2">Belongs to the EPSP synthase family.</text>
</comment>
<dbReference type="InterPro" id="IPR023193">
    <property type="entry name" value="EPSP_synthase_CS"/>
</dbReference>
<sequence length="415" mass="45312">MEKVILYKNSQVFDVKIQLASSKSESNRALIINALSGFKGDLQNLSSARDTQTMIRLLQSTDAVADVIDAGTTMRFLTAYFTATNQAKTMTGTPRMCERPIGILVEALKTIGAEIDYQKQEGYPPLQIHGIGEQKSNEVTIRGDVSSQYISALLMIAPTLPQGLTIHLTGELGSIPYIKMTLAQMQAFGVEAEANWEEKVIKVAPQSYAPTSYQVESDWSGASYWYSIVALSTFEDTKVELFGLKENSLQGDSAIVEIMSQLGVKSTFTKDGVLLTKVPAQNSLTWDFTNCPDLAQTVAVTCVAKGIEATFTGIESLKIKETDRILALQNELAKFGGSLTEVVTNTEYKVSGSGFAFGSADISIATYDDHRMAMAFAPLAMLTDVTIEEPHVVVKSYPSFWDDLKKVVSIEQPTV</sequence>
<evidence type="ECO:0000256" key="4">
    <source>
        <dbReference type="ARBA" id="ARBA00022605"/>
    </source>
</evidence>
<feature type="domain" description="Enolpyruvate transferase" evidence="9">
    <location>
        <begin position="62"/>
        <end position="404"/>
    </location>
</feature>
<evidence type="ECO:0000313" key="11">
    <source>
        <dbReference type="Proteomes" id="UP001597510"/>
    </source>
</evidence>
<comment type="pathway">
    <text evidence="1">Metabolic intermediate biosynthesis; chorismate biosynthesis; chorismate from D-erythrose 4-phosphate and phosphoenolpyruvate: step 6/7.</text>
</comment>
<reference evidence="11" key="1">
    <citation type="journal article" date="2019" name="Int. J. Syst. Evol. Microbiol.">
        <title>The Global Catalogue of Microorganisms (GCM) 10K type strain sequencing project: providing services to taxonomists for standard genome sequencing and annotation.</title>
        <authorList>
            <consortium name="The Broad Institute Genomics Platform"/>
            <consortium name="The Broad Institute Genome Sequencing Center for Infectious Disease"/>
            <person name="Wu L."/>
            <person name="Ma J."/>
        </authorList>
    </citation>
    <scope>NUCLEOTIDE SEQUENCE [LARGE SCALE GENOMIC DNA]</scope>
    <source>
        <strain evidence="11">KCTC 52344</strain>
    </source>
</reference>
<name>A0ABW5JCP0_9BACT</name>
<dbReference type="PIRSF" id="PIRSF000505">
    <property type="entry name" value="EPSPS"/>
    <property type="match status" value="1"/>
</dbReference>
<dbReference type="Gene3D" id="3.65.10.10">
    <property type="entry name" value="Enolpyruvate transferase domain"/>
    <property type="match status" value="3"/>
</dbReference>
<evidence type="ECO:0000313" key="10">
    <source>
        <dbReference type="EMBL" id="MFD2522792.1"/>
    </source>
</evidence>
<evidence type="ECO:0000256" key="3">
    <source>
        <dbReference type="ARBA" id="ARBA00012450"/>
    </source>
</evidence>
<evidence type="ECO:0000256" key="5">
    <source>
        <dbReference type="ARBA" id="ARBA00022679"/>
    </source>
</evidence>
<dbReference type="CDD" id="cd01556">
    <property type="entry name" value="EPSP_synthase"/>
    <property type="match status" value="1"/>
</dbReference>
<keyword evidence="5" id="KW-0808">Transferase</keyword>
<dbReference type="InterPro" id="IPR001986">
    <property type="entry name" value="Enolpyruvate_Tfrase_dom"/>
</dbReference>
<evidence type="ECO:0000256" key="1">
    <source>
        <dbReference type="ARBA" id="ARBA00004811"/>
    </source>
</evidence>
<dbReference type="SUPFAM" id="SSF55205">
    <property type="entry name" value="EPT/RTPC-like"/>
    <property type="match status" value="1"/>
</dbReference>
<dbReference type="Pfam" id="PF00275">
    <property type="entry name" value="EPSP_synthase"/>
    <property type="match status" value="1"/>
</dbReference>
<proteinExistence type="inferred from homology"/>
<dbReference type="RefSeq" id="WP_340237907.1">
    <property type="nucleotide sequence ID" value="NZ_JBBEWC010000008.1"/>
</dbReference>
<comment type="catalytic activity">
    <reaction evidence="8">
        <text>3-phosphoshikimate + phosphoenolpyruvate = 5-O-(1-carboxyvinyl)-3-phosphoshikimate + phosphate</text>
        <dbReference type="Rhea" id="RHEA:21256"/>
        <dbReference type="ChEBI" id="CHEBI:43474"/>
        <dbReference type="ChEBI" id="CHEBI:57701"/>
        <dbReference type="ChEBI" id="CHEBI:58702"/>
        <dbReference type="ChEBI" id="CHEBI:145989"/>
        <dbReference type="EC" id="2.5.1.19"/>
    </reaction>
    <physiologicalReaction direction="left-to-right" evidence="8">
        <dbReference type="Rhea" id="RHEA:21257"/>
    </physiologicalReaction>
</comment>
<comment type="caution">
    <text evidence="10">The sequence shown here is derived from an EMBL/GenBank/DDBJ whole genome shotgun (WGS) entry which is preliminary data.</text>
</comment>
<accession>A0ABW5JCP0</accession>
<dbReference type="Proteomes" id="UP001597510">
    <property type="component" value="Unassembled WGS sequence"/>
</dbReference>
<organism evidence="10 11">
    <name type="scientific">Emticicia soli</name>
    <dbReference type="NCBI Taxonomy" id="2027878"/>
    <lineage>
        <taxon>Bacteria</taxon>
        <taxon>Pseudomonadati</taxon>
        <taxon>Bacteroidota</taxon>
        <taxon>Cytophagia</taxon>
        <taxon>Cytophagales</taxon>
        <taxon>Leadbetterellaceae</taxon>
        <taxon>Emticicia</taxon>
    </lineage>
</organism>
<evidence type="ECO:0000256" key="8">
    <source>
        <dbReference type="ARBA" id="ARBA00044633"/>
    </source>
</evidence>
<evidence type="ECO:0000256" key="7">
    <source>
        <dbReference type="ARBA" id="ARBA00030046"/>
    </source>
</evidence>
<dbReference type="InterPro" id="IPR036968">
    <property type="entry name" value="Enolpyruvate_Tfrase_sf"/>
</dbReference>